<feature type="domain" description="DUF438" evidence="1">
    <location>
        <begin position="88"/>
        <end position="153"/>
    </location>
</feature>
<feature type="domain" description="DUF1858" evidence="2">
    <location>
        <begin position="4"/>
        <end position="60"/>
    </location>
</feature>
<proteinExistence type="predicted"/>
<dbReference type="SUPFAM" id="SSF140683">
    <property type="entry name" value="SP0561-like"/>
    <property type="match status" value="1"/>
</dbReference>
<dbReference type="PANTHER" id="PTHR39966:SF3">
    <property type="entry name" value="DUF438 DOMAIN-CONTAINING PROTEIN"/>
    <property type="match status" value="1"/>
</dbReference>
<dbReference type="Gene3D" id="1.20.120.520">
    <property type="entry name" value="nmb1532 protein domain like"/>
    <property type="match status" value="1"/>
</dbReference>
<comment type="caution">
    <text evidence="3">The sequence shown here is derived from an EMBL/GenBank/DDBJ whole genome shotgun (WGS) entry which is preliminary data.</text>
</comment>
<dbReference type="Pfam" id="PF13596">
    <property type="entry name" value="PAS_10"/>
    <property type="match status" value="1"/>
</dbReference>
<sequence>MKQIDKNKKVAELISENPEIKDIMISLGFKDITNPMALQTVGKIMTLEKGAQIKGIPWEKVQAAFAEHGFELASKETKTFSIDPSNDLESYILRLQQGEDLESVRADFVKAYENVSVQEIANAEQELINKGMPVPEVQRLCDVHSALFHGKTEAEVLADEQIPAGHPVSIMKLENQILKQYLDQNREIPYVELKKHYKKKEELILAQLDALGYPGPNQVMWGVDDEILHDIPNNRSRIEEMIFKENQILFPLALEKSSKEMWYQIYQDMPIYGNAFISEVASWPEAETYRRPGNDGFLHFENGDLTVAQFEAICKALPVELTFIDANDINRFFSITNGVFARPKTALNRKVYSCHPPRVQPIVKQMLSDFKSHKRNKVERWFKNTRIQYVAIYDQEDQYMGCLEIVQDFSEILKNHQ</sequence>
<dbReference type="PANTHER" id="PTHR39966">
    <property type="entry name" value="BLL2471 PROTEIN-RELATED"/>
    <property type="match status" value="1"/>
</dbReference>
<name>A0A3N0I2V9_9FIRM</name>
<evidence type="ECO:0000313" key="4">
    <source>
        <dbReference type="Proteomes" id="UP000276568"/>
    </source>
</evidence>
<dbReference type="GO" id="GO:0005886">
    <property type="term" value="C:plasma membrane"/>
    <property type="evidence" value="ECO:0007669"/>
    <property type="project" value="TreeGrafter"/>
</dbReference>
<dbReference type="InterPro" id="IPR007380">
    <property type="entry name" value="DUF438"/>
</dbReference>
<evidence type="ECO:0000259" key="2">
    <source>
        <dbReference type="Pfam" id="PF08984"/>
    </source>
</evidence>
<organism evidence="3 4">
    <name type="scientific">Absicoccus porci</name>
    <dbReference type="NCBI Taxonomy" id="2486576"/>
    <lineage>
        <taxon>Bacteria</taxon>
        <taxon>Bacillati</taxon>
        <taxon>Bacillota</taxon>
        <taxon>Erysipelotrichia</taxon>
        <taxon>Erysipelotrichales</taxon>
        <taxon>Erysipelotrichaceae</taxon>
        <taxon>Absicoccus</taxon>
    </lineage>
</organism>
<dbReference type="Gene3D" id="1.10.3910.10">
    <property type="entry name" value="SP0561-like"/>
    <property type="match status" value="1"/>
</dbReference>
<dbReference type="InterPro" id="IPR038062">
    <property type="entry name" value="ScdA-like_N_sf"/>
</dbReference>
<dbReference type="OrthoDB" id="9769774at2"/>
<protein>
    <submittedName>
        <fullName evidence="3">DUF438 domain-containing protein</fullName>
    </submittedName>
</protein>
<evidence type="ECO:0000313" key="3">
    <source>
        <dbReference type="EMBL" id="RNM31333.1"/>
    </source>
</evidence>
<dbReference type="Pfam" id="PF04282">
    <property type="entry name" value="DUF438"/>
    <property type="match status" value="1"/>
</dbReference>
<gene>
    <name evidence="3" type="ORF">EDX97_01885</name>
</gene>
<dbReference type="Gene3D" id="3.30.450.20">
    <property type="entry name" value="PAS domain"/>
    <property type="match status" value="1"/>
</dbReference>
<accession>A0A3N0I2V9</accession>
<dbReference type="RefSeq" id="WP_128519493.1">
    <property type="nucleotide sequence ID" value="NZ_RJQC01000001.1"/>
</dbReference>
<dbReference type="InterPro" id="IPR015077">
    <property type="entry name" value="DUF1858"/>
</dbReference>
<evidence type="ECO:0000259" key="1">
    <source>
        <dbReference type="Pfam" id="PF04282"/>
    </source>
</evidence>
<keyword evidence="4" id="KW-1185">Reference proteome</keyword>
<dbReference type="EMBL" id="RJQC01000001">
    <property type="protein sequence ID" value="RNM31333.1"/>
    <property type="molecule type" value="Genomic_DNA"/>
</dbReference>
<dbReference type="Pfam" id="PF08984">
    <property type="entry name" value="DUF1858"/>
    <property type="match status" value="1"/>
</dbReference>
<dbReference type="Proteomes" id="UP000276568">
    <property type="component" value="Unassembled WGS sequence"/>
</dbReference>
<reference evidence="3 4" key="1">
    <citation type="submission" date="2018-11" db="EMBL/GenBank/DDBJ databases">
        <title>Clostridium sp. nov., a member of the family Erysipelotrichaceae isolated from pig faeces.</title>
        <authorList>
            <person name="Chang Y.-H."/>
        </authorList>
    </citation>
    <scope>NUCLEOTIDE SEQUENCE [LARGE SCALE GENOMIC DNA]</scope>
    <source>
        <strain evidence="3 4">YH-panp20</strain>
    </source>
</reference>
<dbReference type="AlphaFoldDB" id="A0A3N0I2V9"/>